<evidence type="ECO:0000256" key="2">
    <source>
        <dbReference type="ARBA" id="ARBA00022801"/>
    </source>
</evidence>
<dbReference type="PANTHER" id="PTHR31308">
    <property type="match status" value="1"/>
</dbReference>
<feature type="domain" description="Glycoside hydrolase family 5 C-terminal" evidence="4">
    <location>
        <begin position="338"/>
        <end position="393"/>
    </location>
</feature>
<dbReference type="Gene3D" id="3.20.20.80">
    <property type="entry name" value="Glycosidases"/>
    <property type="match status" value="1"/>
</dbReference>
<evidence type="ECO:0000256" key="1">
    <source>
        <dbReference type="ARBA" id="ARBA00005641"/>
    </source>
</evidence>
<dbReference type="GO" id="GO:0016042">
    <property type="term" value="P:lipid catabolic process"/>
    <property type="evidence" value="ECO:0007669"/>
    <property type="project" value="UniProtKB-ARBA"/>
</dbReference>
<dbReference type="InterPro" id="IPR041036">
    <property type="entry name" value="GH5_C"/>
</dbReference>
<dbReference type="Pfam" id="PF18564">
    <property type="entry name" value="Glyco_hydro_5_C"/>
    <property type="match status" value="1"/>
</dbReference>
<dbReference type="SUPFAM" id="SSF51445">
    <property type="entry name" value="(Trans)glycosidases"/>
    <property type="match status" value="1"/>
</dbReference>
<comment type="caution">
    <text evidence="5">The sequence shown here is derived from an EMBL/GenBank/DDBJ whole genome shotgun (WGS) entry which is preliminary data.</text>
</comment>
<sequence length="452" mass="51665">MMLLCLISTTSNAQIKHGLRDDQGRHIIPRGFVIVTNAGDFKSDDYVRMVRLGANFQVVRLELGRLSEFSGAKLEESYLHHLEDLVTLGKNVGVKTVFKMTVYGVDEFSWEALWANKNNEQTLYINAWKEVWERFEKEDNVIGYDVVNEPRKLTMDISYKDLTNEHLIPFYQKIIDESHKINADKKILIQSVFMNKGESIDNNQYAEITASVNRKNIVFSPHIYQNKEELVKPVMDRFDKESIMLNAPILIGEWGFPTFASTDTLLTGNLGQYKYRELYIKTAEVFDKMGVGSIKAWFSGNPKMQNFMAGGPSTWAIFSDKNAVGTIERKYITDIIARPYPQVIAGDIQSFMFNFATRILDVNILTDNSKGASRVFVGANRHYPDGFSILIGNDVVMIYDPIKSVGLEIQKSSKNFDSSNVMWDEAYQQLNITKWPYDKTIVNLKIVPGIYK</sequence>
<dbReference type="PROSITE" id="PS00659">
    <property type="entry name" value="GLYCOSYL_HYDROL_F5"/>
    <property type="match status" value="1"/>
</dbReference>
<dbReference type="InterPro" id="IPR052066">
    <property type="entry name" value="Glycosphingolipid_Hydrolases"/>
</dbReference>
<dbReference type="GO" id="GO:0004553">
    <property type="term" value="F:hydrolase activity, hydrolyzing O-glycosyl compounds"/>
    <property type="evidence" value="ECO:0007669"/>
    <property type="project" value="InterPro"/>
</dbReference>
<evidence type="ECO:0000313" key="5">
    <source>
        <dbReference type="EMBL" id="MBJ7880476.1"/>
    </source>
</evidence>
<dbReference type="InterPro" id="IPR013780">
    <property type="entry name" value="Glyco_hydro_b"/>
</dbReference>
<dbReference type="GO" id="GO:1901136">
    <property type="term" value="P:carbohydrate derivative catabolic process"/>
    <property type="evidence" value="ECO:0007669"/>
    <property type="project" value="UniProtKB-ARBA"/>
</dbReference>
<proteinExistence type="inferred from homology"/>
<accession>A0A934KJ69</accession>
<keyword evidence="6" id="KW-1185">Reference proteome</keyword>
<dbReference type="PANTHER" id="PTHR31308:SF5">
    <property type="entry name" value="ERGOSTERYL-BETA-GLUCOSIDASE"/>
    <property type="match status" value="1"/>
</dbReference>
<keyword evidence="3" id="KW-0326">Glycosidase</keyword>
<reference evidence="5 6" key="1">
    <citation type="submission" date="2020-09" db="EMBL/GenBank/DDBJ databases">
        <title>Draft genome of Gelidibacter salicanalis PAMC21136.</title>
        <authorList>
            <person name="Park H."/>
        </authorList>
    </citation>
    <scope>NUCLEOTIDE SEQUENCE [LARGE SCALE GENOMIC DNA]</scope>
    <source>
        <strain evidence="5 6">PAMC21136</strain>
    </source>
</reference>
<dbReference type="GO" id="GO:0005975">
    <property type="term" value="P:carbohydrate metabolic process"/>
    <property type="evidence" value="ECO:0007669"/>
    <property type="project" value="InterPro"/>
</dbReference>
<dbReference type="EMBL" id="JAEHJZ010000014">
    <property type="protein sequence ID" value="MBJ7880476.1"/>
    <property type="molecule type" value="Genomic_DNA"/>
</dbReference>
<evidence type="ECO:0000256" key="3">
    <source>
        <dbReference type="ARBA" id="ARBA00023295"/>
    </source>
</evidence>
<keyword evidence="2" id="KW-0378">Hydrolase</keyword>
<protein>
    <submittedName>
        <fullName evidence="5">Cellulase family glycosylhydrolase</fullName>
    </submittedName>
</protein>
<evidence type="ECO:0000259" key="4">
    <source>
        <dbReference type="Pfam" id="PF18564"/>
    </source>
</evidence>
<gene>
    <name evidence="5" type="ORF">JEM65_07430</name>
</gene>
<dbReference type="Proteomes" id="UP000662373">
    <property type="component" value="Unassembled WGS sequence"/>
</dbReference>
<organism evidence="5 6">
    <name type="scientific">Gelidibacter salicanalis</name>
    <dbReference type="NCBI Taxonomy" id="291193"/>
    <lineage>
        <taxon>Bacteria</taxon>
        <taxon>Pseudomonadati</taxon>
        <taxon>Bacteroidota</taxon>
        <taxon>Flavobacteriia</taxon>
        <taxon>Flavobacteriales</taxon>
        <taxon>Flavobacteriaceae</taxon>
        <taxon>Gelidibacter</taxon>
    </lineage>
</organism>
<comment type="similarity">
    <text evidence="1">Belongs to the glycosyl hydrolase 5 (cellulase A) family.</text>
</comment>
<evidence type="ECO:0000313" key="6">
    <source>
        <dbReference type="Proteomes" id="UP000662373"/>
    </source>
</evidence>
<name>A0A934KJ69_9FLAO</name>
<dbReference type="Gene3D" id="2.60.40.1180">
    <property type="entry name" value="Golgi alpha-mannosidase II"/>
    <property type="match status" value="1"/>
</dbReference>
<dbReference type="InterPro" id="IPR017853">
    <property type="entry name" value="GH"/>
</dbReference>
<dbReference type="AlphaFoldDB" id="A0A934KJ69"/>
<dbReference type="InterPro" id="IPR018087">
    <property type="entry name" value="Glyco_hydro_5_CS"/>
</dbReference>